<dbReference type="AlphaFoldDB" id="A0AAV4SML5"/>
<name>A0AAV4SML5_9ARAC</name>
<comment type="caution">
    <text evidence="1">The sequence shown here is derived from an EMBL/GenBank/DDBJ whole genome shotgun (WGS) entry which is preliminary data.</text>
</comment>
<dbReference type="EMBL" id="BPLQ01008094">
    <property type="protein sequence ID" value="GIY34732.1"/>
    <property type="molecule type" value="Genomic_DNA"/>
</dbReference>
<gene>
    <name evidence="1" type="ORF">CDAR_4501</name>
</gene>
<evidence type="ECO:0000313" key="1">
    <source>
        <dbReference type="EMBL" id="GIY34732.1"/>
    </source>
</evidence>
<proteinExistence type="predicted"/>
<keyword evidence="2" id="KW-1185">Reference proteome</keyword>
<protein>
    <submittedName>
        <fullName evidence="1">Uncharacterized protein</fullName>
    </submittedName>
</protein>
<sequence length="105" mass="11997">MRNWYDESSGSYTGELNDLDPPTKGLGECVQLRNTRSHCTASRCSLLSVVNSLASLGYKEYRKFRRVLFMGRVLFRTLPSQKVFHHGHPECSFNPLVLTACRDNQ</sequence>
<accession>A0AAV4SML5</accession>
<evidence type="ECO:0000313" key="2">
    <source>
        <dbReference type="Proteomes" id="UP001054837"/>
    </source>
</evidence>
<dbReference type="Proteomes" id="UP001054837">
    <property type="component" value="Unassembled WGS sequence"/>
</dbReference>
<organism evidence="1 2">
    <name type="scientific">Caerostris darwini</name>
    <dbReference type="NCBI Taxonomy" id="1538125"/>
    <lineage>
        <taxon>Eukaryota</taxon>
        <taxon>Metazoa</taxon>
        <taxon>Ecdysozoa</taxon>
        <taxon>Arthropoda</taxon>
        <taxon>Chelicerata</taxon>
        <taxon>Arachnida</taxon>
        <taxon>Araneae</taxon>
        <taxon>Araneomorphae</taxon>
        <taxon>Entelegynae</taxon>
        <taxon>Araneoidea</taxon>
        <taxon>Araneidae</taxon>
        <taxon>Caerostris</taxon>
    </lineage>
</organism>
<reference evidence="1 2" key="1">
    <citation type="submission" date="2021-06" db="EMBL/GenBank/DDBJ databases">
        <title>Caerostris darwini draft genome.</title>
        <authorList>
            <person name="Kono N."/>
            <person name="Arakawa K."/>
        </authorList>
    </citation>
    <scope>NUCLEOTIDE SEQUENCE [LARGE SCALE GENOMIC DNA]</scope>
</reference>